<comment type="subcellular location">
    <subcellularLocation>
        <location evidence="2">Chromosome</location>
        <location evidence="2">Telomere</location>
    </subcellularLocation>
    <subcellularLocation>
        <location evidence="1">Nucleus</location>
    </subcellularLocation>
</comment>
<proteinExistence type="evidence at transcript level"/>
<dbReference type="GO" id="GO:0032210">
    <property type="term" value="P:regulation of telomere maintenance via telomerase"/>
    <property type="evidence" value="ECO:0007669"/>
    <property type="project" value="TreeGrafter"/>
</dbReference>
<accession>D5A8C9</accession>
<evidence type="ECO:0000256" key="3">
    <source>
        <dbReference type="ARBA" id="ARBA00008442"/>
    </source>
</evidence>
<dbReference type="GO" id="GO:0016233">
    <property type="term" value="P:telomere capping"/>
    <property type="evidence" value="ECO:0007669"/>
    <property type="project" value="TreeGrafter"/>
</dbReference>
<dbReference type="Pfam" id="PF16686">
    <property type="entry name" value="POT1PC"/>
    <property type="match status" value="1"/>
</dbReference>
<evidence type="ECO:0000259" key="9">
    <source>
        <dbReference type="SMART" id="SM00976"/>
    </source>
</evidence>
<feature type="domain" description="Telomeric single stranded DNA binding POT1/Cdc13" evidence="9">
    <location>
        <begin position="9"/>
        <end position="147"/>
    </location>
</feature>
<dbReference type="InterPro" id="IPR057620">
    <property type="entry name" value="POT1A/B-like_OB"/>
</dbReference>
<evidence type="ECO:0000256" key="6">
    <source>
        <dbReference type="ARBA" id="ARBA00022895"/>
    </source>
</evidence>
<dbReference type="GO" id="GO:0098505">
    <property type="term" value="F:G-rich strand telomeric DNA binding"/>
    <property type="evidence" value="ECO:0007669"/>
    <property type="project" value="TreeGrafter"/>
</dbReference>
<evidence type="ECO:0000256" key="5">
    <source>
        <dbReference type="ARBA" id="ARBA00022454"/>
    </source>
</evidence>
<dbReference type="PANTHER" id="PTHR14513:SF0">
    <property type="entry name" value="PROTECTION OF TELOMERES PROTEIN 1"/>
    <property type="match status" value="1"/>
</dbReference>
<dbReference type="InterPro" id="IPR012340">
    <property type="entry name" value="NA-bd_OB-fold"/>
</dbReference>
<evidence type="ECO:0000313" key="10">
    <source>
        <dbReference type="EMBL" id="ADE75798.1"/>
    </source>
</evidence>
<dbReference type="Pfam" id="PF02765">
    <property type="entry name" value="POT1"/>
    <property type="match status" value="1"/>
</dbReference>
<dbReference type="Pfam" id="PF25507">
    <property type="entry name" value="OB_POT1A"/>
    <property type="match status" value="1"/>
</dbReference>
<keyword evidence="8" id="KW-0539">Nucleus</keyword>
<evidence type="ECO:0000256" key="4">
    <source>
        <dbReference type="ARBA" id="ARBA00015253"/>
    </source>
</evidence>
<evidence type="ECO:0000256" key="1">
    <source>
        <dbReference type="ARBA" id="ARBA00004123"/>
    </source>
</evidence>
<protein>
    <recommendedName>
        <fullName evidence="4">Protection of telomeres protein 1</fullName>
    </recommendedName>
</protein>
<dbReference type="AlphaFoldDB" id="D5A8C9"/>
<keyword evidence="7" id="KW-0238">DNA-binding</keyword>
<dbReference type="SMART" id="SM00976">
    <property type="entry name" value="Telo_bind"/>
    <property type="match status" value="1"/>
</dbReference>
<organism evidence="10">
    <name type="scientific">Picea sitchensis</name>
    <name type="common">Sitka spruce</name>
    <name type="synonym">Pinus sitchensis</name>
    <dbReference type="NCBI Taxonomy" id="3332"/>
    <lineage>
        <taxon>Eukaryota</taxon>
        <taxon>Viridiplantae</taxon>
        <taxon>Streptophyta</taxon>
        <taxon>Embryophyta</taxon>
        <taxon>Tracheophyta</taxon>
        <taxon>Spermatophyta</taxon>
        <taxon>Pinopsida</taxon>
        <taxon>Pinidae</taxon>
        <taxon>Conifers I</taxon>
        <taxon>Pinales</taxon>
        <taxon>Pinaceae</taxon>
        <taxon>Picea</taxon>
    </lineage>
</organism>
<dbReference type="InterPro" id="IPR032042">
    <property type="entry name" value="POT1PC"/>
</dbReference>
<dbReference type="OMA" id="IHAFLYA"/>
<dbReference type="InterPro" id="IPR011564">
    <property type="entry name" value="Telomer_end-bd_POT1/Cdc13"/>
</dbReference>
<dbReference type="SUPFAM" id="SSF50249">
    <property type="entry name" value="Nucleic acid-binding proteins"/>
    <property type="match status" value="2"/>
</dbReference>
<evidence type="ECO:0000256" key="2">
    <source>
        <dbReference type="ARBA" id="ARBA00004574"/>
    </source>
</evidence>
<comment type="similarity">
    <text evidence="3">Belongs to the telombin family.</text>
</comment>
<reference evidence="10" key="1">
    <citation type="submission" date="2010-04" db="EMBL/GenBank/DDBJ databases">
        <authorList>
            <person name="Reid K.E."/>
            <person name="Liao N."/>
            <person name="Chan S."/>
            <person name="Docking R."/>
            <person name="Taylor G."/>
            <person name="Moore R."/>
            <person name="Mayo M."/>
            <person name="Munro S."/>
            <person name="King J."/>
            <person name="Yanchuk A."/>
            <person name="Holt R."/>
            <person name="Jones S."/>
            <person name="Marra M."/>
            <person name="Ritland C.E."/>
            <person name="Ritland K."/>
            <person name="Bohlmann J."/>
        </authorList>
    </citation>
    <scope>NUCLEOTIDE SEQUENCE</scope>
    <source>
        <tissue evidence="10">Buds collected with no treatment. Collection October 2007</tissue>
    </source>
</reference>
<sequence length="484" mass="55560">MEQEELYKYMPIKSAIAFVNKKVDIYGAVIGYEKPKPTKRSGKHMISTMTIIDMSYHSPGLRLLVFASDLEKLPCVKTIGDIIRLHRVKIEVHKNGFNAVANVRYSSFLLFEGKGGASYIPYHSSHNKFNATSHDEKIINSLRSWLEIFPIDSGTNDYTVPIKAIKEGVYFDLCCKVLFVHDTSKSMSIIYVWDGTDAPPIEFVTKPEEEMDVHAGPLEESLTVSLPRNILCKFPCVGTVLRVFIEMQIDELLWQLPGIGHWVKLRNMTCRTQSGIWEGVMTHTSKVSILSSQTEERYERESTGRLESESTCLPQWCSKLRECMTVTDYEGVRFSTLMDIITHSQVTYKFRCLVRVIATLPWKVEEFCGQRVNTENHAEYFYRVRLTLEDPTARIHAYLYAEDADKFFMGHPAADLRSSGFSLNVLKSKFSKLLGIAECMSNEGEKRRICNPPWIECCIKSYYLDKNSPWESRRYRIFGTTLKG</sequence>
<dbReference type="GO" id="GO:0000783">
    <property type="term" value="C:nuclear telomere cap complex"/>
    <property type="evidence" value="ECO:0007669"/>
    <property type="project" value="TreeGrafter"/>
</dbReference>
<dbReference type="GO" id="GO:0010521">
    <property type="term" value="F:telomerase inhibitor activity"/>
    <property type="evidence" value="ECO:0007669"/>
    <property type="project" value="TreeGrafter"/>
</dbReference>
<name>D5A8C9_PICSI</name>
<dbReference type="InterPro" id="IPR028389">
    <property type="entry name" value="POT1"/>
</dbReference>
<dbReference type="CDD" id="cd04497">
    <property type="entry name" value="hPOT1_OB1_like"/>
    <property type="match status" value="1"/>
</dbReference>
<evidence type="ECO:0000256" key="8">
    <source>
        <dbReference type="ARBA" id="ARBA00023242"/>
    </source>
</evidence>
<dbReference type="EMBL" id="BT122417">
    <property type="protein sequence ID" value="ADE75798.1"/>
    <property type="molecule type" value="mRNA"/>
</dbReference>
<keyword evidence="5" id="KW-0158">Chromosome</keyword>
<evidence type="ECO:0000256" key="7">
    <source>
        <dbReference type="ARBA" id="ARBA00023125"/>
    </source>
</evidence>
<dbReference type="PANTHER" id="PTHR14513">
    <property type="entry name" value="PROTECTION OF TELOMERES 1"/>
    <property type="match status" value="1"/>
</dbReference>
<keyword evidence="6" id="KW-0779">Telomere</keyword>
<dbReference type="Gene3D" id="2.40.50.140">
    <property type="entry name" value="Nucleic acid-binding proteins"/>
    <property type="match status" value="2"/>
</dbReference>